<keyword evidence="1" id="KW-0472">Membrane</keyword>
<evidence type="ECO:0000313" key="3">
    <source>
        <dbReference type="Proteomes" id="UP001074635"/>
    </source>
</evidence>
<evidence type="ECO:0008006" key="4">
    <source>
        <dbReference type="Google" id="ProtNLM"/>
    </source>
</evidence>
<dbReference type="EMBL" id="JAPQTC020000004">
    <property type="protein sequence ID" value="MDT8505356.1"/>
    <property type="molecule type" value="Genomic_DNA"/>
</dbReference>
<dbReference type="Proteomes" id="UP001074635">
    <property type="component" value="Unassembled WGS sequence"/>
</dbReference>
<sequence>MSLLFISIFGGFLAFFWGQYISPANDGLGYWEAISENWLTTPFASAFVLGAISSLVMAFWVLPKRSEVSDRKQ</sequence>
<keyword evidence="1" id="KW-1133">Transmembrane helix</keyword>
<comment type="caution">
    <text evidence="2">The sequence shown here is derived from an EMBL/GenBank/DDBJ whole genome shotgun (WGS) entry which is preliminary data.</text>
</comment>
<name>A0ABU3MWU8_9BURK</name>
<protein>
    <recommendedName>
        <fullName evidence="4">DUF3955 domain-containing protein</fullName>
    </recommendedName>
</protein>
<keyword evidence="3" id="KW-1185">Reference proteome</keyword>
<evidence type="ECO:0000313" key="2">
    <source>
        <dbReference type="EMBL" id="MDT8505356.1"/>
    </source>
</evidence>
<proteinExistence type="predicted"/>
<feature type="transmembrane region" description="Helical" evidence="1">
    <location>
        <begin position="42"/>
        <end position="62"/>
    </location>
</feature>
<accession>A0ABU3MWU8</accession>
<organism evidence="2 3">
    <name type="scientific">Alcaligenes nematophilus</name>
    <dbReference type="NCBI Taxonomy" id="2994643"/>
    <lineage>
        <taxon>Bacteria</taxon>
        <taxon>Pseudomonadati</taxon>
        <taxon>Pseudomonadota</taxon>
        <taxon>Betaproteobacteria</taxon>
        <taxon>Burkholderiales</taxon>
        <taxon>Alcaligenaceae</taxon>
        <taxon>Alcaligenes</taxon>
    </lineage>
</organism>
<reference evidence="2" key="1">
    <citation type="submission" date="2023-08" db="EMBL/GenBank/DDBJ databases">
        <title>Study of Resistomes in environmental pathogenic environmental.</title>
        <authorList>
            <person name="Bhattacharjee A."/>
            <person name="Singh A.K."/>
        </authorList>
    </citation>
    <scope>NUCLEOTIDE SEQUENCE</scope>
    <source>
        <strain evidence="2">S1</strain>
    </source>
</reference>
<evidence type="ECO:0000256" key="1">
    <source>
        <dbReference type="SAM" id="Phobius"/>
    </source>
</evidence>
<keyword evidence="1" id="KW-0812">Transmembrane</keyword>
<gene>
    <name evidence="2" type="ORF">OYC61_013710</name>
</gene>
<dbReference type="RefSeq" id="WP_155624336.1">
    <property type="nucleotide sequence ID" value="NZ_CP088159.1"/>
</dbReference>